<comment type="caution">
    <text evidence="1">The sequence shown here is derived from an EMBL/GenBank/DDBJ whole genome shotgun (WGS) entry which is preliminary data.</text>
</comment>
<proteinExistence type="predicted"/>
<dbReference type="AlphaFoldDB" id="A0A2M7W1E7"/>
<gene>
    <name evidence="1" type="ORF">COX64_03535</name>
</gene>
<dbReference type="EMBL" id="PFQB01000090">
    <property type="protein sequence ID" value="PJA13330.1"/>
    <property type="molecule type" value="Genomic_DNA"/>
</dbReference>
<name>A0A2M7W1E7_9BACT</name>
<dbReference type="Proteomes" id="UP000228952">
    <property type="component" value="Unassembled WGS sequence"/>
</dbReference>
<sequence length="341" mass="39908">MKIEDFLRSELANIIKEDISQEEQKMLDLKQMEYFIYQRLTSKKFRKNLLKPETLAIIKSKIALSVKANKPIYVIFAFGGYKNHWVTEFHPKAEWAEFFHLMYITKLLTPIAKAYKPGIFLEYESECEAGIYHNNQSKADVDAYTSSFKALIEYIKPYAPENFTFNYRTLPEQYDTKTFFERVLGMVDAKTEELREQHKADMEEVLKRPLFNLKLHGKEDLTHKTKEELSEIALRSLAFNHLFLDEDYKIRKDYFNGDERISTVGAYCSEEENPDNWMTINACARSANAYWTSRGILVAKEGEFEENIVGPKMYNVLKLKLVGVKLFDGELAYLNRIPVVE</sequence>
<organism evidence="1 2">
    <name type="scientific">Candidatus Dojkabacteria bacterium CG_4_10_14_0_2_um_filter_Dojkabacteria_WS6_41_15</name>
    <dbReference type="NCBI Taxonomy" id="2014249"/>
    <lineage>
        <taxon>Bacteria</taxon>
        <taxon>Candidatus Dojkabacteria</taxon>
    </lineage>
</organism>
<evidence type="ECO:0000313" key="1">
    <source>
        <dbReference type="EMBL" id="PJA13330.1"/>
    </source>
</evidence>
<protein>
    <submittedName>
        <fullName evidence="1">Uncharacterized protein</fullName>
    </submittedName>
</protein>
<reference evidence="2" key="1">
    <citation type="submission" date="2017-09" db="EMBL/GenBank/DDBJ databases">
        <title>Depth-based differentiation of microbial function through sediment-hosted aquifers and enrichment of novel symbionts in the deep terrestrial subsurface.</title>
        <authorList>
            <person name="Probst A.J."/>
            <person name="Ladd B."/>
            <person name="Jarett J.K."/>
            <person name="Geller-Mcgrath D.E."/>
            <person name="Sieber C.M.K."/>
            <person name="Emerson J.B."/>
            <person name="Anantharaman K."/>
            <person name="Thomas B.C."/>
            <person name="Malmstrom R."/>
            <person name="Stieglmeier M."/>
            <person name="Klingl A."/>
            <person name="Woyke T."/>
            <person name="Ryan C.M."/>
            <person name="Banfield J.F."/>
        </authorList>
    </citation>
    <scope>NUCLEOTIDE SEQUENCE [LARGE SCALE GENOMIC DNA]</scope>
</reference>
<evidence type="ECO:0000313" key="2">
    <source>
        <dbReference type="Proteomes" id="UP000228952"/>
    </source>
</evidence>
<accession>A0A2M7W1E7</accession>